<accession>A0A0H2ZBL2</accession>
<sequence length="107" mass="11884">MRLHDTPPSASRLECGGGCGGEYVSGKFPEMPSRRGYWLGWLCRLAMLGGVAAMFWALLQCFVLLHGDPPLQRAPLRTPWTLLALGLALFLAGFCGEYRLWRRRAGC</sequence>
<feature type="transmembrane region" description="Helical" evidence="1">
    <location>
        <begin position="79"/>
        <end position="101"/>
    </location>
</feature>
<organism evidence="2 3">
    <name type="scientific">Pseudomonas aeruginosa (strain UCBPP-PA14)</name>
    <dbReference type="NCBI Taxonomy" id="208963"/>
    <lineage>
        <taxon>Bacteria</taxon>
        <taxon>Pseudomonadati</taxon>
        <taxon>Pseudomonadota</taxon>
        <taxon>Gammaproteobacteria</taxon>
        <taxon>Pseudomonadales</taxon>
        <taxon>Pseudomonadaceae</taxon>
        <taxon>Pseudomonas</taxon>
    </lineage>
</organism>
<feature type="transmembrane region" description="Helical" evidence="1">
    <location>
        <begin position="37"/>
        <end position="59"/>
    </location>
</feature>
<evidence type="ECO:0000313" key="2">
    <source>
        <dbReference type="EMBL" id="ABJ11704.1"/>
    </source>
</evidence>
<evidence type="ECO:0000313" key="3">
    <source>
        <dbReference type="Proteomes" id="UP000000653"/>
    </source>
</evidence>
<evidence type="ECO:0000256" key="1">
    <source>
        <dbReference type="SAM" id="Phobius"/>
    </source>
</evidence>
<dbReference type="AlphaFoldDB" id="A0A0H2ZBL2"/>
<gene>
    <name evidence="2" type="ordered locus">PA14_31930</name>
</gene>
<keyword evidence="1" id="KW-0472">Membrane</keyword>
<dbReference type="EMBL" id="CP000438">
    <property type="protein sequence ID" value="ABJ11704.1"/>
    <property type="molecule type" value="Genomic_DNA"/>
</dbReference>
<proteinExistence type="predicted"/>
<protein>
    <submittedName>
        <fullName evidence="2">Uncharacterized protein</fullName>
    </submittedName>
</protein>
<reference evidence="2 3" key="1">
    <citation type="journal article" date="2006" name="Genome Biol.">
        <title>Genomic analysis reveals that Pseudomonas aeruginosa virulence is combinatorial.</title>
        <authorList>
            <person name="Lee D.G."/>
            <person name="Urbach J.M."/>
            <person name="Wu G."/>
            <person name="Liberati N.T."/>
            <person name="Feinbaum R.L."/>
            <person name="Miyata S."/>
            <person name="Diggins L.T."/>
            <person name="He J."/>
            <person name="Saucier M."/>
            <person name="Deziel E."/>
            <person name="Friedman L."/>
            <person name="Li L."/>
            <person name="Grills G."/>
            <person name="Montgomery K."/>
            <person name="Kucherlapati R."/>
            <person name="Rahme L.G."/>
            <person name="Ausubel F.M."/>
        </authorList>
    </citation>
    <scope>NUCLEOTIDE SEQUENCE [LARGE SCALE GENOMIC DNA]</scope>
    <source>
        <strain evidence="2 3">UCBPP-PA14</strain>
    </source>
</reference>
<dbReference type="KEGG" id="pau:PA14_31930"/>
<name>A0A0H2ZBL2_PSEAB</name>
<keyword evidence="1" id="KW-1133">Transmembrane helix</keyword>
<dbReference type="Proteomes" id="UP000000653">
    <property type="component" value="Chromosome"/>
</dbReference>
<keyword evidence="1" id="KW-0812">Transmembrane</keyword>
<dbReference type="HOGENOM" id="CLU_175550_0_0_6"/>